<dbReference type="RefSeq" id="WP_307355766.1">
    <property type="nucleotide sequence ID" value="NZ_BAAACJ010000037.1"/>
</dbReference>
<dbReference type="Gene3D" id="3.40.50.360">
    <property type="match status" value="1"/>
</dbReference>
<dbReference type="InterPro" id="IPR010087">
    <property type="entry name" value="Flav_short"/>
</dbReference>
<accession>A0ABU0JVB4</accession>
<dbReference type="InterPro" id="IPR001226">
    <property type="entry name" value="Flavodoxin_CS"/>
</dbReference>
<dbReference type="PROSITE" id="PS00201">
    <property type="entry name" value="FLAVODOXIN"/>
    <property type="match status" value="1"/>
</dbReference>
<comment type="cofactor">
    <cofactor evidence="1 7">
        <name>FMN</name>
        <dbReference type="ChEBI" id="CHEBI:58210"/>
    </cofactor>
</comment>
<keyword evidence="6 7" id="KW-0249">Electron transport</keyword>
<evidence type="ECO:0000256" key="7">
    <source>
        <dbReference type="RuleBase" id="RU367037"/>
    </source>
</evidence>
<evidence type="ECO:0000256" key="6">
    <source>
        <dbReference type="ARBA" id="ARBA00022982"/>
    </source>
</evidence>
<dbReference type="NCBIfam" id="TIGR01753">
    <property type="entry name" value="flav_short"/>
    <property type="match status" value="1"/>
</dbReference>
<dbReference type="PROSITE" id="PS50902">
    <property type="entry name" value="FLAVODOXIN_LIKE"/>
    <property type="match status" value="1"/>
</dbReference>
<dbReference type="NCBIfam" id="NF004049">
    <property type="entry name" value="PRK05568.1"/>
    <property type="match status" value="1"/>
</dbReference>
<dbReference type="Pfam" id="PF00258">
    <property type="entry name" value="Flavodoxin_1"/>
    <property type="match status" value="1"/>
</dbReference>
<evidence type="ECO:0000256" key="2">
    <source>
        <dbReference type="ARBA" id="ARBA00005267"/>
    </source>
</evidence>
<dbReference type="InterPro" id="IPR008254">
    <property type="entry name" value="Flavodoxin/NO_synth"/>
</dbReference>
<dbReference type="InterPro" id="IPR029039">
    <property type="entry name" value="Flavoprotein-like_sf"/>
</dbReference>
<protein>
    <recommendedName>
        <fullName evidence="7">Flavodoxin</fullName>
    </recommendedName>
</protein>
<dbReference type="SUPFAM" id="SSF52218">
    <property type="entry name" value="Flavoproteins"/>
    <property type="match status" value="1"/>
</dbReference>
<name>A0ABU0JVB4_HATLI</name>
<evidence type="ECO:0000256" key="5">
    <source>
        <dbReference type="ARBA" id="ARBA00022643"/>
    </source>
</evidence>
<gene>
    <name evidence="9" type="ORF">QOZ93_001574</name>
</gene>
<dbReference type="Proteomes" id="UP001224418">
    <property type="component" value="Unassembled WGS sequence"/>
</dbReference>
<feature type="domain" description="Flavodoxin-like" evidence="8">
    <location>
        <begin position="4"/>
        <end position="140"/>
    </location>
</feature>
<evidence type="ECO:0000313" key="10">
    <source>
        <dbReference type="Proteomes" id="UP001224418"/>
    </source>
</evidence>
<comment type="caution">
    <text evidence="9">The sequence shown here is derived from an EMBL/GenBank/DDBJ whole genome shotgun (WGS) entry which is preliminary data.</text>
</comment>
<sequence>MKSINIIYWSGTGNTEMMAKAIEVGASEEGAEVKVKQVGEASLDDIKNPDVVVLGCPAMGAEVLEEAEMEPFIESISGEAQGKNIVLFGSYGWGDGEWMRNWEDKMKELGANLIFDSLIINETPDDAAIDECKNLGRNLAK</sequence>
<comment type="similarity">
    <text evidence="2 7">Belongs to the flavodoxin family.</text>
</comment>
<evidence type="ECO:0000259" key="8">
    <source>
        <dbReference type="PROSITE" id="PS50902"/>
    </source>
</evidence>
<proteinExistence type="inferred from homology"/>
<keyword evidence="3 7" id="KW-0813">Transport</keyword>
<evidence type="ECO:0000256" key="3">
    <source>
        <dbReference type="ARBA" id="ARBA00022448"/>
    </source>
</evidence>
<dbReference type="NCBIfam" id="NF004050">
    <property type="entry name" value="PRK05569.1"/>
    <property type="match status" value="1"/>
</dbReference>
<organism evidence="9 10">
    <name type="scientific">Hathewaya limosa</name>
    <name type="common">Clostridium limosum</name>
    <dbReference type="NCBI Taxonomy" id="1536"/>
    <lineage>
        <taxon>Bacteria</taxon>
        <taxon>Bacillati</taxon>
        <taxon>Bacillota</taxon>
        <taxon>Clostridia</taxon>
        <taxon>Eubacteriales</taxon>
        <taxon>Clostridiaceae</taxon>
        <taxon>Hathewaya</taxon>
    </lineage>
</organism>
<comment type="function">
    <text evidence="7">Low-potential electron donor to a number of redox enzymes.</text>
</comment>
<dbReference type="CDD" id="cd00133">
    <property type="entry name" value="PTS_IIB"/>
    <property type="match status" value="1"/>
</dbReference>
<keyword evidence="4 7" id="KW-0285">Flavoprotein</keyword>
<dbReference type="PANTHER" id="PTHR43717">
    <property type="entry name" value="ANAEROBIC NITRIC OXIDE REDUCTASE FLAVORUBREDOXIN"/>
    <property type="match status" value="1"/>
</dbReference>
<evidence type="ECO:0000256" key="1">
    <source>
        <dbReference type="ARBA" id="ARBA00001917"/>
    </source>
</evidence>
<keyword evidence="10" id="KW-1185">Reference proteome</keyword>
<dbReference type="EMBL" id="JAUSWN010000012">
    <property type="protein sequence ID" value="MDQ0479832.1"/>
    <property type="molecule type" value="Genomic_DNA"/>
</dbReference>
<evidence type="ECO:0000256" key="4">
    <source>
        <dbReference type="ARBA" id="ARBA00022630"/>
    </source>
</evidence>
<reference evidence="9 10" key="1">
    <citation type="submission" date="2023-07" db="EMBL/GenBank/DDBJ databases">
        <title>Genomic Encyclopedia of Type Strains, Phase IV (KMG-IV): sequencing the most valuable type-strain genomes for metagenomic binning, comparative biology and taxonomic classification.</title>
        <authorList>
            <person name="Goeker M."/>
        </authorList>
    </citation>
    <scope>NUCLEOTIDE SEQUENCE [LARGE SCALE GENOMIC DNA]</scope>
    <source>
        <strain evidence="9 10">DSM 1400</strain>
    </source>
</reference>
<dbReference type="PANTHER" id="PTHR43717:SF1">
    <property type="entry name" value="ANAEROBIC NITRIC OXIDE REDUCTASE FLAVORUBREDOXIN"/>
    <property type="match status" value="1"/>
</dbReference>
<keyword evidence="5 7" id="KW-0288">FMN</keyword>
<evidence type="ECO:0000313" key="9">
    <source>
        <dbReference type="EMBL" id="MDQ0479832.1"/>
    </source>
</evidence>